<feature type="transmembrane region" description="Helical" evidence="1">
    <location>
        <begin position="6"/>
        <end position="26"/>
    </location>
</feature>
<keyword evidence="1" id="KW-0472">Membrane</keyword>
<name>C9ZJF9_TRYB9</name>
<protein>
    <submittedName>
        <fullName evidence="2">Uncharacterized protein</fullName>
    </submittedName>
</protein>
<sequence length="118" mass="14115">MKVVHVYMHIYIYVCVCVCTCFLFCIQLHKERERGIFWVCYPFYVSQSRCSMVGFFFFPLSSFPPFPFFFLTVTGNERCFTFFFRCCSLCVLMLCAGLFPCLHAYHNHHQLYFLSRTP</sequence>
<proteinExistence type="predicted"/>
<reference evidence="3" key="1">
    <citation type="journal article" date="2010" name="PLoS Negl. Trop. Dis.">
        <title>The genome sequence of Trypanosoma brucei gambiense, causative agent of chronic human african trypanosomiasis.</title>
        <authorList>
            <person name="Jackson A.P."/>
            <person name="Sanders M."/>
            <person name="Berry A."/>
            <person name="McQuillan J."/>
            <person name="Aslett M.A."/>
            <person name="Quail M.A."/>
            <person name="Chukualim B."/>
            <person name="Capewell P."/>
            <person name="MacLeod A."/>
            <person name="Melville S.E."/>
            <person name="Gibson W."/>
            <person name="Barry J.D."/>
            <person name="Berriman M."/>
            <person name="Hertz-Fowler C."/>
        </authorList>
    </citation>
    <scope>NUCLEOTIDE SEQUENCE [LARGE SCALE GENOMIC DNA]</scope>
    <source>
        <strain evidence="3">MHOM/CI/86/DAL972</strain>
    </source>
</reference>
<gene>
    <name evidence="2" type="ORF">TbgDal_II2620</name>
</gene>
<feature type="transmembrane region" description="Helical" evidence="1">
    <location>
        <begin position="80"/>
        <end position="102"/>
    </location>
</feature>
<evidence type="ECO:0000313" key="2">
    <source>
        <dbReference type="EMBL" id="CBH09518.1"/>
    </source>
</evidence>
<dbReference type="RefSeq" id="XP_011771823.1">
    <property type="nucleotide sequence ID" value="XM_011773521.1"/>
</dbReference>
<dbReference type="AlphaFoldDB" id="C9ZJF9"/>
<evidence type="ECO:0000313" key="3">
    <source>
        <dbReference type="Proteomes" id="UP000002316"/>
    </source>
</evidence>
<keyword evidence="1" id="KW-1133">Transmembrane helix</keyword>
<evidence type="ECO:0000256" key="1">
    <source>
        <dbReference type="SAM" id="Phobius"/>
    </source>
</evidence>
<keyword evidence="1" id="KW-0812">Transmembrane</keyword>
<dbReference type="KEGG" id="tbg:TbgDal_II2620"/>
<dbReference type="EMBL" id="FN554965">
    <property type="protein sequence ID" value="CBH09518.1"/>
    <property type="molecule type" value="Genomic_DNA"/>
</dbReference>
<dbReference type="GeneID" id="23858660"/>
<accession>C9ZJF9</accession>
<organism evidence="2 3">
    <name type="scientific">Trypanosoma brucei gambiense (strain MHOM/CI/86/DAL972)</name>
    <dbReference type="NCBI Taxonomy" id="679716"/>
    <lineage>
        <taxon>Eukaryota</taxon>
        <taxon>Discoba</taxon>
        <taxon>Euglenozoa</taxon>
        <taxon>Kinetoplastea</taxon>
        <taxon>Metakinetoplastina</taxon>
        <taxon>Trypanosomatida</taxon>
        <taxon>Trypanosomatidae</taxon>
        <taxon>Trypanosoma</taxon>
    </lineage>
</organism>
<dbReference type="Proteomes" id="UP000002316">
    <property type="component" value="Chromosome 2"/>
</dbReference>